<dbReference type="PRINTS" id="PR01232">
    <property type="entry name" value="NAHCO3TRSPRT"/>
</dbReference>
<dbReference type="InterPro" id="IPR013769">
    <property type="entry name" value="Band3_cytoplasmic_dom"/>
</dbReference>
<keyword evidence="9 15" id="KW-0406">Ion transport</keyword>
<comment type="subcellular location">
    <subcellularLocation>
        <location evidence="1">Basolateral cell membrane</location>
        <topology evidence="1">Multi-pass membrane protein</topology>
    </subcellularLocation>
    <subcellularLocation>
        <location evidence="15">Membrane</location>
        <topology evidence="15">Multi-pass membrane protein</topology>
    </subcellularLocation>
</comment>
<evidence type="ECO:0000256" key="15">
    <source>
        <dbReference type="RuleBase" id="RU362035"/>
    </source>
</evidence>
<evidence type="ECO:0000259" key="17">
    <source>
        <dbReference type="Pfam" id="PF00955"/>
    </source>
</evidence>
<comment type="function">
    <text evidence="14">Electrogenic sodium/bicarbonate cotransporter with a Na(+):HCO3(-) stoichiometry varying from 1:2 to 1:3. May regulate bicarbonate influx/efflux at the basolateral membrane of cells and regulate intracellular pH.</text>
</comment>
<name>A0A8C3UWE9_CATUS</name>
<dbReference type="InterPro" id="IPR011531">
    <property type="entry name" value="HCO3_transpt-like_TM_dom"/>
</dbReference>
<dbReference type="Proteomes" id="UP000694563">
    <property type="component" value="Chromosome 5"/>
</dbReference>
<keyword evidence="11" id="KW-0739">Sodium transport</keyword>
<keyword evidence="5 15" id="KW-0812">Transmembrane</keyword>
<evidence type="ECO:0000256" key="5">
    <source>
        <dbReference type="ARBA" id="ARBA00022692"/>
    </source>
</evidence>
<feature type="transmembrane region" description="Helical" evidence="15">
    <location>
        <begin position="680"/>
        <end position="699"/>
    </location>
</feature>
<dbReference type="GO" id="GO:0051453">
    <property type="term" value="P:regulation of intracellular pH"/>
    <property type="evidence" value="ECO:0007669"/>
    <property type="project" value="TreeGrafter"/>
</dbReference>
<dbReference type="GO" id="GO:0005452">
    <property type="term" value="F:solute:inorganic anion antiporter activity"/>
    <property type="evidence" value="ECO:0007669"/>
    <property type="project" value="InterPro"/>
</dbReference>
<dbReference type="InterPro" id="IPR003024">
    <property type="entry name" value="Na/HCO3_transpt"/>
</dbReference>
<keyword evidence="8" id="KW-0915">Sodium</keyword>
<evidence type="ECO:0000256" key="12">
    <source>
        <dbReference type="ARBA" id="ARBA00035820"/>
    </source>
</evidence>
<dbReference type="PANTHER" id="PTHR11453">
    <property type="entry name" value="ANION EXCHANGE PROTEIN"/>
    <property type="match status" value="1"/>
</dbReference>
<keyword evidence="3 15" id="KW-0813">Transport</keyword>
<feature type="transmembrane region" description="Helical" evidence="15">
    <location>
        <begin position="780"/>
        <end position="799"/>
    </location>
</feature>
<evidence type="ECO:0000313" key="20">
    <source>
        <dbReference type="Proteomes" id="UP000694563"/>
    </source>
</evidence>
<keyword evidence="7 15" id="KW-1133">Transmembrane helix</keyword>
<dbReference type="GO" id="GO:0008510">
    <property type="term" value="F:sodium:bicarbonate symporter activity"/>
    <property type="evidence" value="ECO:0007669"/>
    <property type="project" value="UniProtKB-ARBA"/>
</dbReference>
<dbReference type="Gene3D" id="3.40.930.10">
    <property type="entry name" value="Mannitol-specific EII, Chain A"/>
    <property type="match status" value="1"/>
</dbReference>
<feature type="domain" description="Band 3 cytoplasmic" evidence="18">
    <location>
        <begin position="64"/>
        <end position="187"/>
    </location>
</feature>
<dbReference type="FunFam" id="3.40.930.10:FF:000002">
    <property type="entry name" value="Anion exchange protein"/>
    <property type="match status" value="1"/>
</dbReference>
<keyword evidence="6" id="KW-0769">Symport</keyword>
<reference evidence="19" key="1">
    <citation type="submission" date="2020-10" db="EMBL/GenBank/DDBJ databases">
        <title>Catharus ustulatus (Swainson's thrush) genome, bCatUst1, primary haplotype v2.</title>
        <authorList>
            <person name="Delmore K."/>
            <person name="Vafadar M."/>
            <person name="Formenti G."/>
            <person name="Chow W."/>
            <person name="Pelan S."/>
            <person name="Howe K."/>
            <person name="Rhie A."/>
            <person name="Mountcastle J."/>
            <person name="Haase B."/>
            <person name="Fedrigo O."/>
            <person name="Jarvis E.D."/>
        </authorList>
    </citation>
    <scope>NUCLEOTIDE SEQUENCE [LARGE SCALE GENOMIC DNA]</scope>
</reference>
<feature type="transmembrane region" description="Helical" evidence="15">
    <location>
        <begin position="477"/>
        <end position="495"/>
    </location>
</feature>
<evidence type="ECO:0000256" key="3">
    <source>
        <dbReference type="ARBA" id="ARBA00022448"/>
    </source>
</evidence>
<evidence type="ECO:0000256" key="11">
    <source>
        <dbReference type="ARBA" id="ARBA00023201"/>
    </source>
</evidence>
<evidence type="ECO:0000256" key="4">
    <source>
        <dbReference type="ARBA" id="ARBA00022475"/>
    </source>
</evidence>
<comment type="catalytic activity">
    <reaction evidence="13">
        <text>2 hydrogencarbonate(out) + Na(+)(out) = 2 hydrogencarbonate(in) + Na(+)(in)</text>
        <dbReference type="Rhea" id="RHEA:72215"/>
        <dbReference type="ChEBI" id="CHEBI:17544"/>
        <dbReference type="ChEBI" id="CHEBI:29101"/>
    </reaction>
</comment>
<dbReference type="Gene3D" id="1.10.287.570">
    <property type="entry name" value="Helical hairpin bin"/>
    <property type="match status" value="1"/>
</dbReference>
<dbReference type="Pfam" id="PF07565">
    <property type="entry name" value="Band_3_cyto"/>
    <property type="match status" value="2"/>
</dbReference>
<feature type="transmembrane region" description="Helical" evidence="15">
    <location>
        <begin position="399"/>
        <end position="421"/>
    </location>
</feature>
<evidence type="ECO:0000256" key="8">
    <source>
        <dbReference type="ARBA" id="ARBA00023053"/>
    </source>
</evidence>
<feature type="transmembrane region" description="Helical" evidence="15">
    <location>
        <begin position="507"/>
        <end position="525"/>
    </location>
</feature>
<dbReference type="AlphaFoldDB" id="A0A8C3UWE9"/>
<dbReference type="Pfam" id="PF00955">
    <property type="entry name" value="HCO3_cotransp"/>
    <property type="match status" value="1"/>
</dbReference>
<evidence type="ECO:0000256" key="7">
    <source>
        <dbReference type="ARBA" id="ARBA00022989"/>
    </source>
</evidence>
<evidence type="ECO:0000256" key="1">
    <source>
        <dbReference type="ARBA" id="ARBA00004554"/>
    </source>
</evidence>
<comment type="similarity">
    <text evidence="2 15">Belongs to the anion exchanger (TC 2.A.31) family.</text>
</comment>
<dbReference type="GO" id="GO:0008509">
    <property type="term" value="F:monoatomic anion transmembrane transporter activity"/>
    <property type="evidence" value="ECO:0007669"/>
    <property type="project" value="InterPro"/>
</dbReference>
<gene>
    <name evidence="19" type="primary">SLC4A4</name>
</gene>
<dbReference type="PANTHER" id="PTHR11453:SF10">
    <property type="entry name" value="ELECTROGENIC SODIUM BICARBONATE COTRANSPORTER 1"/>
    <property type="match status" value="1"/>
</dbReference>
<dbReference type="SUPFAM" id="SSF55804">
    <property type="entry name" value="Phoshotransferase/anion transport protein"/>
    <property type="match status" value="1"/>
</dbReference>
<evidence type="ECO:0000313" key="19">
    <source>
        <dbReference type="Ensembl" id="ENSCUSP00005019957.1"/>
    </source>
</evidence>
<protein>
    <recommendedName>
        <fullName evidence="15">Anion exchange protein</fullName>
    </recommendedName>
</protein>
<dbReference type="NCBIfam" id="TIGR00834">
    <property type="entry name" value="ae"/>
    <property type="match status" value="1"/>
</dbReference>
<feature type="transmembrane region" description="Helical" evidence="15">
    <location>
        <begin position="806"/>
        <end position="825"/>
    </location>
</feature>
<organism evidence="19 20">
    <name type="scientific">Catharus ustulatus</name>
    <name type="common">Russet-backed thrush</name>
    <name type="synonym">Hylocichla ustulatus</name>
    <dbReference type="NCBI Taxonomy" id="91951"/>
    <lineage>
        <taxon>Eukaryota</taxon>
        <taxon>Metazoa</taxon>
        <taxon>Chordata</taxon>
        <taxon>Craniata</taxon>
        <taxon>Vertebrata</taxon>
        <taxon>Euteleostomi</taxon>
        <taxon>Archelosauria</taxon>
        <taxon>Archosauria</taxon>
        <taxon>Dinosauria</taxon>
        <taxon>Saurischia</taxon>
        <taxon>Theropoda</taxon>
        <taxon>Coelurosauria</taxon>
        <taxon>Aves</taxon>
        <taxon>Neognathae</taxon>
        <taxon>Neoaves</taxon>
        <taxon>Telluraves</taxon>
        <taxon>Australaves</taxon>
        <taxon>Passeriformes</taxon>
        <taxon>Turdidae</taxon>
        <taxon>Catharus</taxon>
    </lineage>
</organism>
<evidence type="ECO:0000259" key="18">
    <source>
        <dbReference type="Pfam" id="PF07565"/>
    </source>
</evidence>
<dbReference type="InterPro" id="IPR016152">
    <property type="entry name" value="PTrfase/Anion_transptr"/>
</dbReference>
<accession>A0A8C3UWE9</accession>
<dbReference type="GO" id="GO:0016323">
    <property type="term" value="C:basolateral plasma membrane"/>
    <property type="evidence" value="ECO:0007669"/>
    <property type="project" value="UniProtKB-SubCell"/>
</dbReference>
<feature type="transmembrane region" description="Helical" evidence="15">
    <location>
        <begin position="854"/>
        <end position="880"/>
    </location>
</feature>
<evidence type="ECO:0000256" key="16">
    <source>
        <dbReference type="SAM" id="MobiDB-lite"/>
    </source>
</evidence>
<feature type="transmembrane region" description="Helical" evidence="15">
    <location>
        <begin position="632"/>
        <end position="650"/>
    </location>
</feature>
<feature type="domain" description="Band 3 cytoplasmic" evidence="18">
    <location>
        <begin position="196"/>
        <end position="317"/>
    </location>
</feature>
<feature type="transmembrane region" description="Helical" evidence="15">
    <location>
        <begin position="594"/>
        <end position="612"/>
    </location>
</feature>
<evidence type="ECO:0000256" key="14">
    <source>
        <dbReference type="ARBA" id="ARBA00037277"/>
    </source>
</evidence>
<evidence type="ECO:0000256" key="13">
    <source>
        <dbReference type="ARBA" id="ARBA00036309"/>
    </source>
</evidence>
<evidence type="ECO:0000256" key="2">
    <source>
        <dbReference type="ARBA" id="ARBA00010993"/>
    </source>
</evidence>
<dbReference type="InterPro" id="IPR003020">
    <property type="entry name" value="HCO3_transpt_euk"/>
</dbReference>
<keyword evidence="10 15" id="KW-0472">Membrane</keyword>
<reference evidence="19" key="2">
    <citation type="submission" date="2025-08" db="UniProtKB">
        <authorList>
            <consortium name="Ensembl"/>
        </authorList>
    </citation>
    <scope>IDENTIFICATION</scope>
</reference>
<keyword evidence="20" id="KW-1185">Reference proteome</keyword>
<keyword evidence="4" id="KW-1003">Cell membrane</keyword>
<feature type="transmembrane region" description="Helical" evidence="15">
    <location>
        <begin position="720"/>
        <end position="744"/>
    </location>
</feature>
<sequence>MSDGRGSLEKQLNGLGEQGKERSRTSLVVSQAVNRSIFTSAVSPAAERIRFILGEEDDSPAPPQLFTELDELLAVDGQEMEWKETARWIKFEEKVEQGGERWSKPHVATLSLHSLFELRTCIEKGSIMLDMEASSLPQMIVDNQIETGLLKSELKDKVTYTLLRKHRHQTKKSNLRSLADIGKTVSSASRMFSNPDNGNAENKFMKKLPRDAEASNVLVGEVDFLESPFIAFVRLQQAVMLGALTEVPVPTRFLFILLGPKGKAKSYHEIGRAIATLMSDEVFHDIAYKAKDRQDLIAGIDEFLDEVIVLPPGEWDPAIRIEPPKSLPSSDKRKNMYSGGENVQMNGDTPHDGGHGGGGHGDCEELQRTGRFCGGLIKDIKRKAPFFASDFYDALNIQALSAILFIYLATVTNAITFGGLLGDATENIFLGTAVTGAIFCLFAGQPLTILSSTGPVLVFERLLFNFSKDNDFDYLEFRLWIGLWSAFQCLILVATDASFLVKYFTRFTEEGFSSLISFIFIYDAFKKMIKLADHYPINSEFKVDYITHYSCACKPLDPGKGDNTTIDWAALTAKECLKYGGQLVGNNCDYVPDITLMSFILFFGTYTCSMALKKFKTSRYFPTTARKLISDFAIILSILIFCGIDALVGVDTPKLIVPSEFKPTSPERGWFIPPFGGNPWWVYLAAAIPALLVTILIFMDQQITAVIVNRKEHKLKKGAGYHLDLFWVAILMIVCSFMGLPWYVAATVISIAHIDSLKMETETSAPGEQPKFLGVREQRVTGVIVFILTGVSVFMAPILKFIPMPVLYGVFLYMGVASLNGVQFMDRLKLLLMPLKHQPDFIYLRHVPLRRVHLFTFLQVVCLALLWILKSTVAAIIFPVMVGDALLLMPHCDHSLLLPCLCSLEMCKSSLSLWSLWLRAPLTARGQCARGCLYINPLEKNEPGKLIFSQEGVVNVDCSWLPRLDLLWFLLELHGPRRGASFFCFSPDTPFKKQN</sequence>
<dbReference type="PRINTS" id="PR01231">
    <property type="entry name" value="HCO3TRNSPORT"/>
</dbReference>
<evidence type="ECO:0000256" key="10">
    <source>
        <dbReference type="ARBA" id="ARBA00023136"/>
    </source>
</evidence>
<feature type="transmembrane region" description="Helical" evidence="15">
    <location>
        <begin position="428"/>
        <end position="457"/>
    </location>
</feature>
<evidence type="ECO:0000256" key="6">
    <source>
        <dbReference type="ARBA" id="ARBA00022847"/>
    </source>
</evidence>
<dbReference type="FunFam" id="1.10.287.570:FF:000001">
    <property type="entry name" value="Anion exchange protein"/>
    <property type="match status" value="1"/>
</dbReference>
<evidence type="ECO:0000256" key="9">
    <source>
        <dbReference type="ARBA" id="ARBA00023065"/>
    </source>
</evidence>
<proteinExistence type="inferred from homology"/>
<feature type="region of interest" description="Disordered" evidence="16">
    <location>
        <begin position="1"/>
        <end position="23"/>
    </location>
</feature>
<comment type="catalytic activity">
    <reaction evidence="12">
        <text>3 hydrogencarbonate(out) + Na(+)(out) = 3 hydrogencarbonate(in) + Na(+)(in)</text>
        <dbReference type="Rhea" id="RHEA:72219"/>
        <dbReference type="ChEBI" id="CHEBI:17544"/>
        <dbReference type="ChEBI" id="CHEBI:29101"/>
    </reaction>
</comment>
<feature type="domain" description="Bicarbonate transporter-like transmembrane" evidence="17">
    <location>
        <begin position="371"/>
        <end position="882"/>
    </location>
</feature>
<reference evidence="19" key="3">
    <citation type="submission" date="2025-09" db="UniProtKB">
        <authorList>
            <consortium name="Ensembl"/>
        </authorList>
    </citation>
    <scope>IDENTIFICATION</scope>
</reference>
<dbReference type="Ensembl" id="ENSCUST00005020703.1">
    <property type="protein sequence ID" value="ENSCUSP00005019957.1"/>
    <property type="gene ID" value="ENSCUSG00005009476.1"/>
</dbReference>